<sequence length="200" mass="23170">MRVTEVDEFLRNPPAGFSVEVLHSGYRVHSNPDDSLVLIDDLNSARQRIIFQKSLGRKVKMHNLWEYTSIRNSLLSKTIYLLMSAYEGNVSGTKKKKSRVLMQFVVSIDCCDPFVKWQLERGLDQAISSVAGESYKVEIDLTESLESWAAINSHLLTDNRMPVKPVWRDFSFTLKYYSDAFFDFAHWFGLSKRKFDLRVT</sequence>
<reference evidence="1" key="2">
    <citation type="submission" date="2025-09" db="UniProtKB">
        <authorList>
            <consortium name="Ensembl"/>
        </authorList>
    </citation>
    <scope>IDENTIFICATION</scope>
</reference>
<accession>A0A8C2Z9X4</accession>
<gene>
    <name evidence="1" type="primary">LOC117742836</name>
</gene>
<dbReference type="Ensembl" id="ENSCLMT00005025273.1">
    <property type="protein sequence ID" value="ENSCLMP00005024163.1"/>
    <property type="gene ID" value="ENSCLMG00005011939.1"/>
</dbReference>
<keyword evidence="2" id="KW-1185">Reference proteome</keyword>
<proteinExistence type="predicted"/>
<evidence type="ECO:0000313" key="2">
    <source>
        <dbReference type="Proteomes" id="UP000694565"/>
    </source>
</evidence>
<reference evidence="1" key="1">
    <citation type="submission" date="2025-08" db="UniProtKB">
        <authorList>
            <consortium name="Ensembl"/>
        </authorList>
    </citation>
    <scope>IDENTIFICATION</scope>
</reference>
<dbReference type="GeneTree" id="ENSGT00390000018451"/>
<dbReference type="AlphaFoldDB" id="A0A8C2Z9X4"/>
<dbReference type="Proteomes" id="UP000694565">
    <property type="component" value="Unplaced"/>
</dbReference>
<organism evidence="1 2">
    <name type="scientific">Cyclopterus lumpus</name>
    <name type="common">Lumpsucker</name>
    <dbReference type="NCBI Taxonomy" id="8103"/>
    <lineage>
        <taxon>Eukaryota</taxon>
        <taxon>Metazoa</taxon>
        <taxon>Chordata</taxon>
        <taxon>Craniata</taxon>
        <taxon>Vertebrata</taxon>
        <taxon>Euteleostomi</taxon>
        <taxon>Actinopterygii</taxon>
        <taxon>Neopterygii</taxon>
        <taxon>Teleostei</taxon>
        <taxon>Neoteleostei</taxon>
        <taxon>Acanthomorphata</taxon>
        <taxon>Eupercaria</taxon>
        <taxon>Perciformes</taxon>
        <taxon>Cottioidei</taxon>
        <taxon>Cottales</taxon>
        <taxon>Cyclopteridae</taxon>
        <taxon>Cyclopterus</taxon>
    </lineage>
</organism>
<protein>
    <submittedName>
        <fullName evidence="1">Uncharacterized protein</fullName>
    </submittedName>
</protein>
<name>A0A8C2Z9X4_CYCLU</name>
<evidence type="ECO:0000313" key="1">
    <source>
        <dbReference type="Ensembl" id="ENSCLMP00005024163.1"/>
    </source>
</evidence>